<feature type="chain" id="PRO_5002231506" evidence="14">
    <location>
        <begin position="32"/>
        <end position="485"/>
    </location>
</feature>
<sequence length="485" mass="49037">MSGRRCGQALAIAGVSALVMVSPLVTGTAAAVNPPVVDPGAVPSPDPVGPAEPLQQRKQCTPTGVLPNSDLGAPTASQAFMDIPALWRSAGRGAGQTIAMIDTGVNVAPGPPGAPPRLAHVHGGGDYVDPAANGLQDCDSHGTVVASILGAQPSQTDGLVGVAPDADIISIRQSSEAFVPANPTSADVENDRRAGTVSSLAKAVVLAANSGAKVLNMSIVACIPVLKPVDQTTLGAAIRYAAVEKDMVIVAAAGNLANQGCAQNPDIDATSTKDPRNWARVVTISTPSWFSQYVLSVSATDGSGQPAVDQQGREISLAGPWVGVAAPGTFVEGLDGKGAVINGTFDEQAGVLKAINGTSFAAPYVSGVAALIRAKYPNLTAAQVIARIEATAHSPAAAPQDVAGGAVVDNRMGYGAIDALAAINDDVPVGPPTPAEHLTRPLHPPPPPPPPDRRPMIVALAGSSIAVAVLVAAFFASRVMRERRQ</sequence>
<reference evidence="16 17" key="1">
    <citation type="submission" date="2015-01" db="EMBL/GenBank/DDBJ databases">
        <title>Genome sequence of Mycobacterium llatzerense and Mycobacterium immunogenum recovered from brain abscess.</title>
        <authorList>
            <person name="Greninger A.L."/>
            <person name="Langelier C."/>
            <person name="Cunningham G."/>
            <person name="Chiu C.Y."/>
            <person name="Miller S."/>
        </authorList>
    </citation>
    <scope>NUCLEOTIDE SEQUENCE [LARGE SCALE GENOMIC DNA]</scope>
    <source>
        <strain evidence="16 17">CLUC14</strain>
    </source>
</reference>
<dbReference type="Gene3D" id="3.40.50.200">
    <property type="entry name" value="Peptidase S8/S53 domain"/>
    <property type="match status" value="1"/>
</dbReference>
<keyword evidence="4 11" id="KW-0645">Protease</keyword>
<proteinExistence type="inferred from homology"/>
<evidence type="ECO:0000256" key="10">
    <source>
        <dbReference type="ARBA" id="ARBA00023136"/>
    </source>
</evidence>
<evidence type="ECO:0000256" key="4">
    <source>
        <dbReference type="ARBA" id="ARBA00022670"/>
    </source>
</evidence>
<organism evidence="16 17">
    <name type="scientific">Mycolicibacterium llatzerense</name>
    <dbReference type="NCBI Taxonomy" id="280871"/>
    <lineage>
        <taxon>Bacteria</taxon>
        <taxon>Bacillati</taxon>
        <taxon>Actinomycetota</taxon>
        <taxon>Actinomycetes</taxon>
        <taxon>Mycobacteriales</taxon>
        <taxon>Mycobacteriaceae</taxon>
        <taxon>Mycolicibacterium</taxon>
    </lineage>
</organism>
<dbReference type="PROSITE" id="PS00137">
    <property type="entry name" value="SUBTILASE_HIS"/>
    <property type="match status" value="1"/>
</dbReference>
<dbReference type="GO" id="GO:0005886">
    <property type="term" value="C:plasma membrane"/>
    <property type="evidence" value="ECO:0007669"/>
    <property type="project" value="UniProtKB-SubCell"/>
</dbReference>
<comment type="similarity">
    <text evidence="2 11">Belongs to the peptidase S8 family.</text>
</comment>
<feature type="active site" description="Charge relay system" evidence="11">
    <location>
        <position position="359"/>
    </location>
</feature>
<dbReference type="SUPFAM" id="SSF52743">
    <property type="entry name" value="Subtilisin-like"/>
    <property type="match status" value="1"/>
</dbReference>
<keyword evidence="7 11" id="KW-0378">Hydrolase</keyword>
<accession>A0A0D1IZE6</accession>
<dbReference type="PANTHER" id="PTHR42884:SF14">
    <property type="entry name" value="NEUROENDOCRINE CONVERTASE 1"/>
    <property type="match status" value="1"/>
</dbReference>
<keyword evidence="8 11" id="KW-0720">Serine protease</keyword>
<dbReference type="PATRIC" id="fig|280871.6.peg.4861"/>
<keyword evidence="17" id="KW-1185">Reference proteome</keyword>
<evidence type="ECO:0000256" key="6">
    <source>
        <dbReference type="ARBA" id="ARBA00022729"/>
    </source>
</evidence>
<dbReference type="RefSeq" id="WP_043987569.1">
    <property type="nucleotide sequence ID" value="NZ_JXST01000040.1"/>
</dbReference>
<evidence type="ECO:0000256" key="9">
    <source>
        <dbReference type="ARBA" id="ARBA00022989"/>
    </source>
</evidence>
<dbReference type="PROSITE" id="PS00138">
    <property type="entry name" value="SUBTILASE_SER"/>
    <property type="match status" value="1"/>
</dbReference>
<dbReference type="InterPro" id="IPR015500">
    <property type="entry name" value="Peptidase_S8_subtilisin-rel"/>
</dbReference>
<comment type="caution">
    <text evidence="16">The sequence shown here is derived from an EMBL/GenBank/DDBJ whole genome shotgun (WGS) entry which is preliminary data.</text>
</comment>
<comment type="subcellular location">
    <subcellularLocation>
        <location evidence="1">Cell membrane</location>
        <topology evidence="1">Single-pass membrane protein</topology>
    </subcellularLocation>
</comment>
<dbReference type="GO" id="GO:0016485">
    <property type="term" value="P:protein processing"/>
    <property type="evidence" value="ECO:0007669"/>
    <property type="project" value="TreeGrafter"/>
</dbReference>
<dbReference type="InterPro" id="IPR022398">
    <property type="entry name" value="Peptidase_S8_His-AS"/>
</dbReference>
<dbReference type="EMBL" id="JXST01000040">
    <property type="protein sequence ID" value="KIU14628.1"/>
    <property type="molecule type" value="Genomic_DNA"/>
</dbReference>
<evidence type="ECO:0000256" key="12">
    <source>
        <dbReference type="SAM" id="MobiDB-lite"/>
    </source>
</evidence>
<evidence type="ECO:0000256" key="5">
    <source>
        <dbReference type="ARBA" id="ARBA00022692"/>
    </source>
</evidence>
<dbReference type="InterPro" id="IPR023828">
    <property type="entry name" value="Peptidase_S8_Ser-AS"/>
</dbReference>
<dbReference type="PROSITE" id="PS51892">
    <property type="entry name" value="SUBTILASE"/>
    <property type="match status" value="1"/>
</dbReference>
<dbReference type="PANTHER" id="PTHR42884">
    <property type="entry name" value="PROPROTEIN CONVERTASE SUBTILISIN/KEXIN-RELATED"/>
    <property type="match status" value="1"/>
</dbReference>
<evidence type="ECO:0000256" key="7">
    <source>
        <dbReference type="ARBA" id="ARBA00022801"/>
    </source>
</evidence>
<evidence type="ECO:0000313" key="16">
    <source>
        <dbReference type="EMBL" id="KIU14628.1"/>
    </source>
</evidence>
<evidence type="ECO:0000259" key="15">
    <source>
        <dbReference type="Pfam" id="PF00082"/>
    </source>
</evidence>
<feature type="active site" description="Charge relay system" evidence="11">
    <location>
        <position position="102"/>
    </location>
</feature>
<evidence type="ECO:0000256" key="3">
    <source>
        <dbReference type="ARBA" id="ARBA00022475"/>
    </source>
</evidence>
<keyword evidence="3" id="KW-1003">Cell membrane</keyword>
<dbReference type="AlphaFoldDB" id="A0A0D1IZE6"/>
<dbReference type="PRINTS" id="PR00723">
    <property type="entry name" value="SUBTILISIN"/>
</dbReference>
<dbReference type="GO" id="GO:0004252">
    <property type="term" value="F:serine-type endopeptidase activity"/>
    <property type="evidence" value="ECO:0007669"/>
    <property type="project" value="UniProtKB-UniRule"/>
</dbReference>
<keyword evidence="5 13" id="KW-0812">Transmembrane</keyword>
<feature type="active site" description="Charge relay system" evidence="11">
    <location>
        <position position="141"/>
    </location>
</feature>
<dbReference type="STRING" id="280871.TL10_23485"/>
<evidence type="ECO:0000313" key="17">
    <source>
        <dbReference type="Proteomes" id="UP000032221"/>
    </source>
</evidence>
<evidence type="ECO:0000256" key="13">
    <source>
        <dbReference type="SAM" id="Phobius"/>
    </source>
</evidence>
<feature type="signal peptide" evidence="14">
    <location>
        <begin position="1"/>
        <end position="31"/>
    </location>
</feature>
<keyword evidence="9 13" id="KW-1133">Transmembrane helix</keyword>
<evidence type="ECO:0000256" key="8">
    <source>
        <dbReference type="ARBA" id="ARBA00022825"/>
    </source>
</evidence>
<evidence type="ECO:0000256" key="14">
    <source>
        <dbReference type="SAM" id="SignalP"/>
    </source>
</evidence>
<dbReference type="Pfam" id="PF00082">
    <property type="entry name" value="Peptidase_S8"/>
    <property type="match status" value="1"/>
</dbReference>
<feature type="transmembrane region" description="Helical" evidence="13">
    <location>
        <begin position="456"/>
        <end position="476"/>
    </location>
</feature>
<dbReference type="OrthoDB" id="9798386at2"/>
<dbReference type="InterPro" id="IPR036852">
    <property type="entry name" value="Peptidase_S8/S53_dom_sf"/>
</dbReference>
<dbReference type="InterPro" id="IPR023834">
    <property type="entry name" value="T7SS_pept_S8A_mycosin"/>
</dbReference>
<keyword evidence="10 13" id="KW-0472">Membrane</keyword>
<dbReference type="NCBIfam" id="TIGR03921">
    <property type="entry name" value="T7SS_mycosin"/>
    <property type="match status" value="1"/>
</dbReference>
<dbReference type="Proteomes" id="UP000032221">
    <property type="component" value="Unassembled WGS sequence"/>
</dbReference>
<protein>
    <submittedName>
        <fullName evidence="16">Peptidase S8</fullName>
    </submittedName>
</protein>
<dbReference type="InterPro" id="IPR000209">
    <property type="entry name" value="Peptidase_S8/S53_dom"/>
</dbReference>
<evidence type="ECO:0000256" key="11">
    <source>
        <dbReference type="PROSITE-ProRule" id="PRU01240"/>
    </source>
</evidence>
<evidence type="ECO:0000256" key="1">
    <source>
        <dbReference type="ARBA" id="ARBA00004162"/>
    </source>
</evidence>
<name>A0A0D1IZE6_9MYCO</name>
<evidence type="ECO:0000256" key="2">
    <source>
        <dbReference type="ARBA" id="ARBA00011073"/>
    </source>
</evidence>
<gene>
    <name evidence="16" type="ORF">TL10_23485</name>
</gene>
<feature type="domain" description="Peptidase S8/S53" evidence="15">
    <location>
        <begin position="93"/>
        <end position="415"/>
    </location>
</feature>
<feature type="region of interest" description="Disordered" evidence="12">
    <location>
        <begin position="428"/>
        <end position="455"/>
    </location>
</feature>
<keyword evidence="6 14" id="KW-0732">Signal</keyword>